<dbReference type="InterPro" id="IPR004563">
    <property type="entry name" value="Apolipo_AcylTrfase"/>
</dbReference>
<evidence type="ECO:0000256" key="1">
    <source>
        <dbReference type="ARBA" id="ARBA00004651"/>
    </source>
</evidence>
<keyword evidence="5 9" id="KW-0812">Transmembrane</keyword>
<evidence type="ECO:0000259" key="10">
    <source>
        <dbReference type="PROSITE" id="PS50263"/>
    </source>
</evidence>
<dbReference type="RefSeq" id="WP_183556337.1">
    <property type="nucleotide sequence ID" value="NZ_JACHBX010000004.1"/>
</dbReference>
<evidence type="ECO:0000256" key="9">
    <source>
        <dbReference type="HAMAP-Rule" id="MF_01148"/>
    </source>
</evidence>
<keyword evidence="3 9" id="KW-1003">Cell membrane</keyword>
<protein>
    <recommendedName>
        <fullName evidence="9">Apolipoprotein N-acyltransferase</fullName>
        <shortName evidence="9">ALP N-acyltransferase</shortName>
        <ecNumber evidence="9">2.3.1.269</ecNumber>
    </recommendedName>
</protein>
<dbReference type="InterPro" id="IPR036526">
    <property type="entry name" value="C-N_Hydrolase_sf"/>
</dbReference>
<dbReference type="Proteomes" id="UP000540787">
    <property type="component" value="Unassembled WGS sequence"/>
</dbReference>
<name>A0A7X0CG33_9BURK</name>
<evidence type="ECO:0000256" key="8">
    <source>
        <dbReference type="ARBA" id="ARBA00023315"/>
    </source>
</evidence>
<evidence type="ECO:0000256" key="6">
    <source>
        <dbReference type="ARBA" id="ARBA00022989"/>
    </source>
</evidence>
<dbReference type="AlphaFoldDB" id="A0A7X0CG33"/>
<comment type="catalytic activity">
    <reaction evidence="9">
        <text>N-terminal S-1,2-diacyl-sn-glyceryl-L-cysteinyl-[lipoprotein] + a glycerophospholipid = N-acyl-S-1,2-diacyl-sn-glyceryl-L-cysteinyl-[lipoprotein] + a 2-acyl-sn-glycero-3-phospholipid + H(+)</text>
        <dbReference type="Rhea" id="RHEA:48228"/>
        <dbReference type="Rhea" id="RHEA-COMP:14681"/>
        <dbReference type="Rhea" id="RHEA-COMP:14684"/>
        <dbReference type="ChEBI" id="CHEBI:15378"/>
        <dbReference type="ChEBI" id="CHEBI:136912"/>
        <dbReference type="ChEBI" id="CHEBI:140656"/>
        <dbReference type="ChEBI" id="CHEBI:140657"/>
        <dbReference type="ChEBI" id="CHEBI:140660"/>
        <dbReference type="EC" id="2.3.1.269"/>
    </reaction>
</comment>
<dbReference type="GO" id="GO:0016410">
    <property type="term" value="F:N-acyltransferase activity"/>
    <property type="evidence" value="ECO:0007669"/>
    <property type="project" value="UniProtKB-UniRule"/>
</dbReference>
<comment type="subcellular location">
    <subcellularLocation>
        <location evidence="1 9">Cell membrane</location>
        <topology evidence="1 9">Multi-pass membrane protein</topology>
    </subcellularLocation>
</comment>
<evidence type="ECO:0000256" key="5">
    <source>
        <dbReference type="ARBA" id="ARBA00022692"/>
    </source>
</evidence>
<feature type="transmembrane region" description="Helical" evidence="9">
    <location>
        <begin position="179"/>
        <end position="202"/>
    </location>
</feature>
<proteinExistence type="inferred from homology"/>
<dbReference type="InterPro" id="IPR003010">
    <property type="entry name" value="C-N_Hydrolase"/>
</dbReference>
<feature type="transmembrane region" description="Helical" evidence="9">
    <location>
        <begin position="98"/>
        <end position="120"/>
    </location>
</feature>
<evidence type="ECO:0000313" key="11">
    <source>
        <dbReference type="EMBL" id="MBB6135687.1"/>
    </source>
</evidence>
<keyword evidence="8 9" id="KW-0012">Acyltransferase</keyword>
<dbReference type="PROSITE" id="PS50263">
    <property type="entry name" value="CN_HYDROLASE"/>
    <property type="match status" value="1"/>
</dbReference>
<dbReference type="GO" id="GO:0005886">
    <property type="term" value="C:plasma membrane"/>
    <property type="evidence" value="ECO:0007669"/>
    <property type="project" value="UniProtKB-SubCell"/>
</dbReference>
<keyword evidence="7 9" id="KW-0472">Membrane</keyword>
<dbReference type="HAMAP" id="MF_01148">
    <property type="entry name" value="Lnt"/>
    <property type="match status" value="1"/>
</dbReference>
<dbReference type="CDD" id="cd07571">
    <property type="entry name" value="ALP_N-acyl_transferase"/>
    <property type="match status" value="1"/>
</dbReference>
<keyword evidence="11" id="KW-0449">Lipoprotein</keyword>
<feature type="transmembrane region" description="Helical" evidence="9">
    <location>
        <begin position="491"/>
        <end position="513"/>
    </location>
</feature>
<keyword evidence="4 9" id="KW-0808">Transferase</keyword>
<evidence type="ECO:0000256" key="3">
    <source>
        <dbReference type="ARBA" id="ARBA00022475"/>
    </source>
</evidence>
<keyword evidence="6 9" id="KW-1133">Transmembrane helix</keyword>
<comment type="function">
    <text evidence="9">Catalyzes the phospholipid dependent N-acylation of the N-terminal cysteine of apolipoprotein, the last step in lipoprotein maturation.</text>
</comment>
<feature type="transmembrane region" description="Helical" evidence="9">
    <location>
        <begin position="44"/>
        <end position="60"/>
    </location>
</feature>
<evidence type="ECO:0000256" key="2">
    <source>
        <dbReference type="ARBA" id="ARBA00010065"/>
    </source>
</evidence>
<dbReference type="NCBIfam" id="TIGR00546">
    <property type="entry name" value="lnt"/>
    <property type="match status" value="1"/>
</dbReference>
<gene>
    <name evidence="9" type="primary">lnt</name>
    <name evidence="11" type="ORF">HD842_003854</name>
</gene>
<feature type="transmembrane region" description="Helical" evidence="9">
    <location>
        <begin position="72"/>
        <end position="92"/>
    </location>
</feature>
<dbReference type="EMBL" id="JACHBX010000004">
    <property type="protein sequence ID" value="MBB6135687.1"/>
    <property type="molecule type" value="Genomic_DNA"/>
</dbReference>
<evidence type="ECO:0000256" key="4">
    <source>
        <dbReference type="ARBA" id="ARBA00022679"/>
    </source>
</evidence>
<evidence type="ECO:0000256" key="7">
    <source>
        <dbReference type="ARBA" id="ARBA00023136"/>
    </source>
</evidence>
<comment type="similarity">
    <text evidence="2 9">Belongs to the CN hydrolase family. Apolipoprotein N-acyltransferase subfamily.</text>
</comment>
<dbReference type="PANTHER" id="PTHR38686:SF1">
    <property type="entry name" value="APOLIPOPROTEIN N-ACYLTRANSFERASE"/>
    <property type="match status" value="1"/>
</dbReference>
<organism evidence="11 12">
    <name type="scientific">Massilia aurea</name>
    <dbReference type="NCBI Taxonomy" id="373040"/>
    <lineage>
        <taxon>Bacteria</taxon>
        <taxon>Pseudomonadati</taxon>
        <taxon>Pseudomonadota</taxon>
        <taxon>Betaproteobacteria</taxon>
        <taxon>Burkholderiales</taxon>
        <taxon>Oxalobacteraceae</taxon>
        <taxon>Telluria group</taxon>
        <taxon>Massilia</taxon>
    </lineage>
</organism>
<dbReference type="Pfam" id="PF20154">
    <property type="entry name" value="LNT_N"/>
    <property type="match status" value="1"/>
</dbReference>
<dbReference type="GO" id="GO:0042158">
    <property type="term" value="P:lipoprotein biosynthetic process"/>
    <property type="evidence" value="ECO:0007669"/>
    <property type="project" value="UniProtKB-UniRule"/>
</dbReference>
<feature type="domain" description="CN hydrolase" evidence="10">
    <location>
        <begin position="242"/>
        <end position="484"/>
    </location>
</feature>
<keyword evidence="12" id="KW-1185">Reference proteome</keyword>
<comment type="pathway">
    <text evidence="9">Protein modification; lipoprotein biosynthesis (N-acyl transfer).</text>
</comment>
<dbReference type="UniPathway" id="UPA00666"/>
<dbReference type="Pfam" id="PF00795">
    <property type="entry name" value="CN_hydrolase"/>
    <property type="match status" value="1"/>
</dbReference>
<accession>A0A7X0CG33</accession>
<comment type="caution">
    <text evidence="11">The sequence shown here is derived from an EMBL/GenBank/DDBJ whole genome shotgun (WGS) entry which is preliminary data.</text>
</comment>
<dbReference type="PANTHER" id="PTHR38686">
    <property type="entry name" value="APOLIPOPROTEIN N-ACYLTRANSFERASE"/>
    <property type="match status" value="1"/>
</dbReference>
<reference evidence="11 12" key="1">
    <citation type="submission" date="2020-08" db="EMBL/GenBank/DDBJ databases">
        <title>The Agave Microbiome: Exploring the role of microbial communities in plant adaptations to desert environments.</title>
        <authorList>
            <person name="Partida-Martinez L.P."/>
        </authorList>
    </citation>
    <scope>NUCLEOTIDE SEQUENCE [LARGE SCALE GENOMIC DNA]</scope>
    <source>
        <strain evidence="11 12">AT3.2</strain>
    </source>
</reference>
<feature type="transmembrane region" description="Helical" evidence="9">
    <location>
        <begin position="132"/>
        <end position="150"/>
    </location>
</feature>
<evidence type="ECO:0000313" key="12">
    <source>
        <dbReference type="Proteomes" id="UP000540787"/>
    </source>
</evidence>
<dbReference type="EC" id="2.3.1.269" evidence="9"/>
<dbReference type="InterPro" id="IPR045378">
    <property type="entry name" value="LNT_N"/>
</dbReference>
<dbReference type="Gene3D" id="3.60.110.10">
    <property type="entry name" value="Carbon-nitrogen hydrolase"/>
    <property type="match status" value="1"/>
</dbReference>
<sequence>MLRRRTQSAAAPVPALRANKPSALLLLGAALAGASSLLSFQPVGWWPLQFLSLAWLFYQVGMSPSVKRATLIGWAFGFGWTLAGVHWLYVFMTDFAHLPAVLAAVGLTLLCLYMGLWGAFTAGVATWLRRRWSLPVAAFLLLVLPVTWGVSEWLRGWVFTGFPWASSGYAHDLAPLAGYAPLIGVYGMGIVVGIIAGCFAMLTQRARWPAMGLMAALLLGGAGLRTVEWTQDVGQPISVRLLQGNIAQDRKFDAEFLNSILTRYQGLITAAPADLIATPETAIPTFPQHLPDGYLAGLQRYATTSGSTLAIGMPLLDGPGKYGNSLVTLTPQPQATVYRYDKAHLVPFGEFIPPGFRWVTDMLDIPLNDATRGAALQAPFAVKDQLVLPNICYEDVFGEEIAYQLRNAPQPATLLLNVSNLSWYGQSVAIPQHLQISRMRTLETGRPMLRATNDGATAIIDRRGNLTHALPFYTDGMLAATVRGATGMTPFIRLGSASFLLLGACMLLGAWFAGRRYLRKKA</sequence>
<dbReference type="SUPFAM" id="SSF56317">
    <property type="entry name" value="Carbon-nitrogen hydrolase"/>
    <property type="match status" value="1"/>
</dbReference>